<comment type="caution">
    <text evidence="5">The sequence shown here is derived from an EMBL/GenBank/DDBJ whole genome shotgun (WGS) entry which is preliminary data.</text>
</comment>
<protein>
    <recommendedName>
        <fullName evidence="4">HTH luxR-type domain-containing protein</fullName>
    </recommendedName>
</protein>
<dbReference type="GO" id="GO:0006355">
    <property type="term" value="P:regulation of DNA-templated transcription"/>
    <property type="evidence" value="ECO:0007669"/>
    <property type="project" value="InterPro"/>
</dbReference>
<reference evidence="5" key="1">
    <citation type="submission" date="2021-01" db="EMBL/GenBank/DDBJ databases">
        <title>Whole genome shotgun sequence of Actinoplanes nipponensis NBRC 14063.</title>
        <authorList>
            <person name="Komaki H."/>
            <person name="Tamura T."/>
        </authorList>
    </citation>
    <scope>NUCLEOTIDE SEQUENCE</scope>
    <source>
        <strain evidence="5">NBRC 14063</strain>
    </source>
</reference>
<dbReference type="PROSITE" id="PS00622">
    <property type="entry name" value="HTH_LUXR_1"/>
    <property type="match status" value="1"/>
</dbReference>
<keyword evidence="6" id="KW-1185">Reference proteome</keyword>
<dbReference type="Proteomes" id="UP000647172">
    <property type="component" value="Unassembled WGS sequence"/>
</dbReference>
<dbReference type="InterPro" id="IPR000792">
    <property type="entry name" value="Tscrpt_reg_LuxR_C"/>
</dbReference>
<keyword evidence="3" id="KW-0804">Transcription</keyword>
<sequence>MHSPTGTIHGAEDLARALEDMAVGARGRSGYAAATTALEWAASLSTCDTERARRLCAAAGDAAVAGEHARAQALLTAADRLPTVPPPAVPAAETAIAAALAGLPRAALTPAGRTDGPAGLARGLALMQIGDGRAGAVLIRTSRPATPPSSLRVRIATGVGATLIGEHRAALHTLSSAAEDARRTGAIRLLPAALGGRAHAAAAVEPIGLALSAAREATAVARLTGDVFWQRRAAAITAVLYALRGDAEPSYAAIEQAGAPDDAVTRYAVTDALHLLELGLGGSDRGPRPPGPDPADLRLDAVEVQLRSGRRPSARVLDAVERLSRDADFPLRAARAWRIRGLLAAPAEYPCCFAAALTLHRRVEHPFQTGRTLLAYGERLRRAGRRTEARRWLREALDGFERLGARPWAGRAAAELAAAGEGRPRPRVAAGDTPPLTAQELQVARAVATGLTNREVAQTLFLSHKTIEFHLGNIFRKLGLRRRAQLVQLFL</sequence>
<evidence type="ECO:0000313" key="5">
    <source>
        <dbReference type="EMBL" id="GIE47179.1"/>
    </source>
</evidence>
<dbReference type="EMBL" id="BOMQ01000008">
    <property type="protein sequence ID" value="GIE47179.1"/>
    <property type="molecule type" value="Genomic_DNA"/>
</dbReference>
<dbReference type="PANTHER" id="PTHR44688">
    <property type="entry name" value="DNA-BINDING TRANSCRIPTIONAL ACTIVATOR DEVR_DOSR"/>
    <property type="match status" value="1"/>
</dbReference>
<dbReference type="AlphaFoldDB" id="A0A919MF61"/>
<dbReference type="InterPro" id="IPR016032">
    <property type="entry name" value="Sig_transdc_resp-reg_C-effctor"/>
</dbReference>
<dbReference type="CDD" id="cd06170">
    <property type="entry name" value="LuxR_C_like"/>
    <property type="match status" value="1"/>
</dbReference>
<evidence type="ECO:0000256" key="3">
    <source>
        <dbReference type="ARBA" id="ARBA00023163"/>
    </source>
</evidence>
<dbReference type="PROSITE" id="PS50043">
    <property type="entry name" value="HTH_LUXR_2"/>
    <property type="match status" value="1"/>
</dbReference>
<dbReference type="InterPro" id="IPR036388">
    <property type="entry name" value="WH-like_DNA-bd_sf"/>
</dbReference>
<dbReference type="SUPFAM" id="SSF46894">
    <property type="entry name" value="C-terminal effector domain of the bipartite response regulators"/>
    <property type="match status" value="1"/>
</dbReference>
<organism evidence="5 6">
    <name type="scientific">Actinoplanes nipponensis</name>
    <dbReference type="NCBI Taxonomy" id="135950"/>
    <lineage>
        <taxon>Bacteria</taxon>
        <taxon>Bacillati</taxon>
        <taxon>Actinomycetota</taxon>
        <taxon>Actinomycetes</taxon>
        <taxon>Micromonosporales</taxon>
        <taxon>Micromonosporaceae</taxon>
        <taxon>Actinoplanes</taxon>
    </lineage>
</organism>
<feature type="domain" description="HTH luxR-type" evidence="4">
    <location>
        <begin position="429"/>
        <end position="491"/>
    </location>
</feature>
<evidence type="ECO:0000256" key="1">
    <source>
        <dbReference type="ARBA" id="ARBA00023015"/>
    </source>
</evidence>
<evidence type="ECO:0000259" key="4">
    <source>
        <dbReference type="PROSITE" id="PS50043"/>
    </source>
</evidence>
<gene>
    <name evidence="5" type="ORF">Ani05nite_07130</name>
</gene>
<dbReference type="Gene3D" id="1.10.10.10">
    <property type="entry name" value="Winged helix-like DNA-binding domain superfamily/Winged helix DNA-binding domain"/>
    <property type="match status" value="1"/>
</dbReference>
<dbReference type="Pfam" id="PF00196">
    <property type="entry name" value="GerE"/>
    <property type="match status" value="1"/>
</dbReference>
<evidence type="ECO:0000256" key="2">
    <source>
        <dbReference type="ARBA" id="ARBA00023125"/>
    </source>
</evidence>
<dbReference type="PRINTS" id="PR00038">
    <property type="entry name" value="HTHLUXR"/>
</dbReference>
<proteinExistence type="predicted"/>
<evidence type="ECO:0000313" key="6">
    <source>
        <dbReference type="Proteomes" id="UP000647172"/>
    </source>
</evidence>
<dbReference type="GO" id="GO:0003677">
    <property type="term" value="F:DNA binding"/>
    <property type="evidence" value="ECO:0007669"/>
    <property type="project" value="UniProtKB-KW"/>
</dbReference>
<accession>A0A919MF61</accession>
<name>A0A919MF61_9ACTN</name>
<dbReference type="SMART" id="SM00421">
    <property type="entry name" value="HTH_LUXR"/>
    <property type="match status" value="1"/>
</dbReference>
<keyword evidence="1" id="KW-0805">Transcription regulation</keyword>
<dbReference type="RefSeq" id="WP_203764566.1">
    <property type="nucleotide sequence ID" value="NZ_BOMQ01000008.1"/>
</dbReference>
<keyword evidence="2" id="KW-0238">DNA-binding</keyword>
<dbReference type="PANTHER" id="PTHR44688:SF16">
    <property type="entry name" value="DNA-BINDING TRANSCRIPTIONAL ACTIVATOR DEVR_DOSR"/>
    <property type="match status" value="1"/>
</dbReference>